<feature type="transmembrane region" description="Helical" evidence="6">
    <location>
        <begin position="31"/>
        <end position="52"/>
    </location>
</feature>
<reference evidence="8" key="1">
    <citation type="submission" date="2020-09" db="EMBL/GenBank/DDBJ databases">
        <authorList>
            <person name="Kikuchi T."/>
        </authorList>
    </citation>
    <scope>NUCLEOTIDE SEQUENCE</scope>
    <source>
        <strain evidence="8">SH1</strain>
    </source>
</reference>
<keyword evidence="3 6" id="KW-0812">Transmembrane</keyword>
<gene>
    <name evidence="8" type="ORF">BOKJ2_LOCUS614</name>
</gene>
<feature type="transmembrane region" description="Helical" evidence="6">
    <location>
        <begin position="230"/>
        <end position="249"/>
    </location>
</feature>
<feature type="transmembrane region" description="Helical" evidence="6">
    <location>
        <begin position="399"/>
        <end position="420"/>
    </location>
</feature>
<feature type="transmembrane region" description="Helical" evidence="6">
    <location>
        <begin position="89"/>
        <end position="109"/>
    </location>
</feature>
<dbReference type="EMBL" id="CAJFDH010000001">
    <property type="protein sequence ID" value="CAD5205930.1"/>
    <property type="molecule type" value="Genomic_DNA"/>
</dbReference>
<dbReference type="GO" id="GO:0016020">
    <property type="term" value="C:membrane"/>
    <property type="evidence" value="ECO:0007669"/>
    <property type="project" value="UniProtKB-SubCell"/>
</dbReference>
<evidence type="ECO:0000256" key="6">
    <source>
        <dbReference type="SAM" id="Phobius"/>
    </source>
</evidence>
<evidence type="ECO:0000256" key="2">
    <source>
        <dbReference type="ARBA" id="ARBA00022448"/>
    </source>
</evidence>
<feature type="transmembrane region" description="Helical" evidence="6">
    <location>
        <begin position="269"/>
        <end position="287"/>
    </location>
</feature>
<name>A0A811JRL7_9BILA</name>
<keyword evidence="5 6" id="KW-0472">Membrane</keyword>
<feature type="transmembrane region" description="Helical" evidence="6">
    <location>
        <begin position="121"/>
        <end position="143"/>
    </location>
</feature>
<accession>A0A811JRL7</accession>
<keyword evidence="2" id="KW-0813">Transport</keyword>
<dbReference type="OrthoDB" id="655540at2759"/>
<organism evidence="8 9">
    <name type="scientific">Bursaphelenchus okinawaensis</name>
    <dbReference type="NCBI Taxonomy" id="465554"/>
    <lineage>
        <taxon>Eukaryota</taxon>
        <taxon>Metazoa</taxon>
        <taxon>Ecdysozoa</taxon>
        <taxon>Nematoda</taxon>
        <taxon>Chromadorea</taxon>
        <taxon>Rhabditida</taxon>
        <taxon>Tylenchina</taxon>
        <taxon>Tylenchomorpha</taxon>
        <taxon>Aphelenchoidea</taxon>
        <taxon>Aphelenchoididae</taxon>
        <taxon>Bursaphelenchus</taxon>
    </lineage>
</organism>
<comment type="subcellular location">
    <subcellularLocation>
        <location evidence="1">Membrane</location>
    </subcellularLocation>
</comment>
<evidence type="ECO:0000256" key="5">
    <source>
        <dbReference type="ARBA" id="ARBA00023136"/>
    </source>
</evidence>
<sequence length="471" mass="52599">MHWFTAGIFLTGELAGGGMIALPLAARNQGFYFGLASTIILMFMCAYTSIILGRTWVILMRHWPMYHHHTKNPYAEIGRRALGHNMRRAVGIILNNGMFGVGALFLVVVSKGVNDMLKTFWAIEFDYCYMVLIVASIILPSFYLRSPENLTWIINAGSLCTIMAIVFAMIGIIKDAWLCDLGVKPVDYSVLRVAGGFGTMFFAYGGHAVFPIIQHDMKKPYLFTRSSNMAYTLVGFMYIPIVVAGNLVYGNNVQPSIINNINTPWIQQTVNILFFMHCALTVVLVMNPMNQQVEHFGGAPAEFSLRRVLCRTGVMLAAVFVAETFPRFGPLIDLIGGTAFTATSFIFPVVFYLFVNAKDKKMREMEEEGEEVELDENEEKTVSMGLWEACGYISKLDMAVCLSIVVVAVLVCFSATASALEELSYSQFITQCYLKYIWPWPASESTNTSIACCGDYKNISPYEGQCYRSLI</sequence>
<comment type="caution">
    <text evidence="8">The sequence shown here is derived from an EMBL/GenBank/DDBJ whole genome shotgun (WGS) entry which is preliminary data.</text>
</comment>
<dbReference type="Pfam" id="PF01490">
    <property type="entry name" value="Aa_trans"/>
    <property type="match status" value="1"/>
</dbReference>
<evidence type="ECO:0000259" key="7">
    <source>
        <dbReference type="Pfam" id="PF01490"/>
    </source>
</evidence>
<dbReference type="Proteomes" id="UP000783686">
    <property type="component" value="Unassembled WGS sequence"/>
</dbReference>
<feature type="transmembrane region" description="Helical" evidence="6">
    <location>
        <begin position="308"/>
        <end position="328"/>
    </location>
</feature>
<protein>
    <recommendedName>
        <fullName evidence="7">Amino acid transporter transmembrane domain-containing protein</fullName>
    </recommendedName>
</protein>
<evidence type="ECO:0000256" key="4">
    <source>
        <dbReference type="ARBA" id="ARBA00022989"/>
    </source>
</evidence>
<evidence type="ECO:0000313" key="8">
    <source>
        <dbReference type="EMBL" id="CAD5205930.1"/>
    </source>
</evidence>
<feature type="transmembrane region" description="Helical" evidence="6">
    <location>
        <begin position="334"/>
        <end position="355"/>
    </location>
</feature>
<dbReference type="InterPro" id="IPR013057">
    <property type="entry name" value="AA_transpt_TM"/>
</dbReference>
<dbReference type="AlphaFoldDB" id="A0A811JRL7"/>
<feature type="domain" description="Amino acid transporter transmembrane" evidence="7">
    <location>
        <begin position="3"/>
        <end position="362"/>
    </location>
</feature>
<dbReference type="EMBL" id="CAJFCW020000001">
    <property type="protein sequence ID" value="CAG9079857.1"/>
    <property type="molecule type" value="Genomic_DNA"/>
</dbReference>
<feature type="transmembrane region" description="Helical" evidence="6">
    <location>
        <begin position="193"/>
        <end position="210"/>
    </location>
</feature>
<evidence type="ECO:0000256" key="3">
    <source>
        <dbReference type="ARBA" id="ARBA00022692"/>
    </source>
</evidence>
<feature type="transmembrane region" description="Helical" evidence="6">
    <location>
        <begin position="150"/>
        <end position="173"/>
    </location>
</feature>
<keyword evidence="4 6" id="KW-1133">Transmembrane helix</keyword>
<dbReference type="PANTHER" id="PTHR48017">
    <property type="entry name" value="OS05G0424000 PROTEIN-RELATED"/>
    <property type="match status" value="1"/>
</dbReference>
<dbReference type="FunFam" id="1.20.1740.10:FF:000052">
    <property type="entry name" value="Lysine histidine transporter-like 3"/>
    <property type="match status" value="1"/>
</dbReference>
<dbReference type="Proteomes" id="UP000614601">
    <property type="component" value="Unassembled WGS sequence"/>
</dbReference>
<evidence type="ECO:0000256" key="1">
    <source>
        <dbReference type="ARBA" id="ARBA00004370"/>
    </source>
</evidence>
<keyword evidence="9" id="KW-1185">Reference proteome</keyword>
<evidence type="ECO:0000313" key="9">
    <source>
        <dbReference type="Proteomes" id="UP000614601"/>
    </source>
</evidence>
<proteinExistence type="predicted"/>